<dbReference type="EMBL" id="CP058559">
    <property type="protein sequence ID" value="QNO15934.1"/>
    <property type="molecule type" value="Genomic_DNA"/>
</dbReference>
<dbReference type="AlphaFoldDB" id="A0A7G9WB72"/>
<evidence type="ECO:0000313" key="3">
    <source>
        <dbReference type="Proteomes" id="UP000516160"/>
    </source>
</evidence>
<accession>A0A7G9WB72</accession>
<dbReference type="RefSeq" id="WP_213166332.1">
    <property type="nucleotide sequence ID" value="NZ_CP058559.1"/>
</dbReference>
<evidence type="ECO:0000259" key="1">
    <source>
        <dbReference type="Pfam" id="PF22557"/>
    </source>
</evidence>
<feature type="domain" description="Dual OB-containing" evidence="1">
    <location>
        <begin position="3"/>
        <end position="210"/>
    </location>
</feature>
<dbReference type="Proteomes" id="UP000516160">
    <property type="component" value="Chromosome"/>
</dbReference>
<gene>
    <name evidence="2" type="ORF">HYG86_14740</name>
</gene>
<organism evidence="2 3">
    <name type="scientific">Alkalicella caledoniensis</name>
    <dbReference type="NCBI Taxonomy" id="2731377"/>
    <lineage>
        <taxon>Bacteria</taxon>
        <taxon>Bacillati</taxon>
        <taxon>Bacillota</taxon>
        <taxon>Clostridia</taxon>
        <taxon>Eubacteriales</taxon>
        <taxon>Proteinivoracaceae</taxon>
        <taxon>Alkalicella</taxon>
    </lineage>
</organism>
<protein>
    <recommendedName>
        <fullName evidence="1">Dual OB-containing domain-containing protein</fullName>
    </recommendedName>
</protein>
<name>A0A7G9WB72_ALKCA</name>
<evidence type="ECO:0000313" key="2">
    <source>
        <dbReference type="EMBL" id="QNO15934.1"/>
    </source>
</evidence>
<sequence length="214" mass="24712">MEKEIIVLAKSSKQGEYCIAGIDTSTGEWIRPISNNAAKEGSVPIGDITYENGTQVEILDKVRIRFSSHAPSRSQPENYIYDSSYYWSKEGRYTFSQVLNIRGYDKPEMIFYNAYRRVPEVEIGGEPSLLLVNIQEPTVVINTDGFRRKISLNFVYNNTRYYDFSISDSYIKGQYNNHRDGCYPIGRDLTIVFSLTDVFMGYYYKMAAQIFLNH</sequence>
<keyword evidence="3" id="KW-1185">Reference proteome</keyword>
<proteinExistence type="predicted"/>
<reference evidence="2 3" key="1">
    <citation type="submission" date="2020-07" db="EMBL/GenBank/DDBJ databases">
        <title>Alkalicella. sp. LB2 genome.</title>
        <authorList>
            <person name="Postec A."/>
            <person name="Quemeneur M."/>
        </authorList>
    </citation>
    <scope>NUCLEOTIDE SEQUENCE [LARGE SCALE GENOMIC DNA]</scope>
    <source>
        <strain evidence="2 3">LB2</strain>
    </source>
</reference>
<dbReference type="InterPro" id="IPR054335">
    <property type="entry name" value="DuOB_dom"/>
</dbReference>
<dbReference type="Pfam" id="PF22557">
    <property type="entry name" value="DuOB"/>
    <property type="match status" value="1"/>
</dbReference>
<dbReference type="KEGG" id="acae:HYG86_14740"/>